<dbReference type="GO" id="GO:0042597">
    <property type="term" value="C:periplasmic space"/>
    <property type="evidence" value="ECO:0007669"/>
    <property type="project" value="InterPro"/>
</dbReference>
<dbReference type="InterPro" id="IPR023346">
    <property type="entry name" value="Lysozyme-like_dom_sf"/>
</dbReference>
<evidence type="ECO:0000256" key="2">
    <source>
        <dbReference type="ARBA" id="ARBA00009387"/>
    </source>
</evidence>
<name>A0A1C7D881_9SPHN</name>
<evidence type="ECO:0000259" key="5">
    <source>
        <dbReference type="Pfam" id="PF01464"/>
    </source>
</evidence>
<feature type="signal peptide" evidence="4">
    <location>
        <begin position="1"/>
        <end position="26"/>
    </location>
</feature>
<comment type="similarity">
    <text evidence="2">Belongs to the virb1 family.</text>
</comment>
<dbReference type="SUPFAM" id="SSF53955">
    <property type="entry name" value="Lysozyme-like"/>
    <property type="match status" value="1"/>
</dbReference>
<proteinExistence type="inferred from homology"/>
<protein>
    <submittedName>
        <fullName evidence="6">Soluble lytic murein transglycosylase</fullName>
        <ecNumber evidence="6">4.2.2.-</ecNumber>
    </submittedName>
</protein>
<dbReference type="PANTHER" id="PTHR37423:SF2">
    <property type="entry name" value="MEMBRANE-BOUND LYTIC MUREIN TRANSGLYCOSYLASE C"/>
    <property type="match status" value="1"/>
</dbReference>
<dbReference type="GO" id="GO:0016829">
    <property type="term" value="F:lyase activity"/>
    <property type="evidence" value="ECO:0007669"/>
    <property type="project" value="UniProtKB-KW"/>
</dbReference>
<dbReference type="SUPFAM" id="SSF48435">
    <property type="entry name" value="Bacterial muramidases"/>
    <property type="match status" value="1"/>
</dbReference>
<dbReference type="EC" id="4.2.2.-" evidence="6"/>
<evidence type="ECO:0000256" key="4">
    <source>
        <dbReference type="SAM" id="SignalP"/>
    </source>
</evidence>
<dbReference type="InterPro" id="IPR008939">
    <property type="entry name" value="Lytic_TGlycosylase_superhlx_U"/>
</dbReference>
<keyword evidence="3 4" id="KW-0732">Signal</keyword>
<dbReference type="Proteomes" id="UP000092698">
    <property type="component" value="Chromosome"/>
</dbReference>
<dbReference type="KEGG" id="anh:A6F65_01384"/>
<dbReference type="GO" id="GO:0004553">
    <property type="term" value="F:hydrolase activity, hydrolyzing O-glycosyl compounds"/>
    <property type="evidence" value="ECO:0007669"/>
    <property type="project" value="InterPro"/>
</dbReference>
<dbReference type="AlphaFoldDB" id="A0A1C7D881"/>
<feature type="chain" id="PRO_5008884419" evidence="4">
    <location>
        <begin position="27"/>
        <end position="653"/>
    </location>
</feature>
<organism evidence="6 7">
    <name type="scientific">Paraurantiacibacter namhicola</name>
    <dbReference type="NCBI Taxonomy" id="645517"/>
    <lineage>
        <taxon>Bacteria</taxon>
        <taxon>Pseudomonadati</taxon>
        <taxon>Pseudomonadota</taxon>
        <taxon>Alphaproteobacteria</taxon>
        <taxon>Sphingomonadales</taxon>
        <taxon>Erythrobacteraceae</taxon>
        <taxon>Paraurantiacibacter</taxon>
    </lineage>
</organism>
<dbReference type="RefSeq" id="WP_067787104.1">
    <property type="nucleotide sequence ID" value="NZ_CP016545.1"/>
</dbReference>
<dbReference type="Gene3D" id="1.25.20.10">
    <property type="entry name" value="Bacterial muramidases"/>
    <property type="match status" value="1"/>
</dbReference>
<dbReference type="PATRIC" id="fig|645517.4.peg.1379"/>
<dbReference type="Pfam" id="PF01464">
    <property type="entry name" value="SLT"/>
    <property type="match status" value="1"/>
</dbReference>
<keyword evidence="7" id="KW-1185">Reference proteome</keyword>
<gene>
    <name evidence="6" type="primary">slt_1</name>
    <name evidence="6" type="ORF">A6F65_01384</name>
</gene>
<evidence type="ECO:0000313" key="7">
    <source>
        <dbReference type="Proteomes" id="UP000092698"/>
    </source>
</evidence>
<dbReference type="OrthoDB" id="9815002at2"/>
<accession>A0A1C7D881</accession>
<evidence type="ECO:0000256" key="3">
    <source>
        <dbReference type="ARBA" id="ARBA00022729"/>
    </source>
</evidence>
<dbReference type="EMBL" id="CP016545">
    <property type="protein sequence ID" value="ANU07690.1"/>
    <property type="molecule type" value="Genomic_DNA"/>
</dbReference>
<reference evidence="6 7" key="1">
    <citation type="submission" date="2016-07" db="EMBL/GenBank/DDBJ databases">
        <title>Complete genome sequence of Altererythrobacter namhicola JCM 16345T, containing esterase-encoding genes.</title>
        <authorList>
            <person name="Cheng H."/>
            <person name="Wu Y.-H."/>
            <person name="Jian S.-L."/>
            <person name="Huo Y.-Y."/>
            <person name="Wang C.-S."/>
            <person name="Xu X.-W."/>
        </authorList>
    </citation>
    <scope>NUCLEOTIDE SEQUENCE [LARGE SCALE GENOMIC DNA]</scope>
    <source>
        <strain evidence="6 7">JCM 16345</strain>
    </source>
</reference>
<dbReference type="CDD" id="cd13401">
    <property type="entry name" value="Slt70-like"/>
    <property type="match status" value="1"/>
</dbReference>
<dbReference type="PANTHER" id="PTHR37423">
    <property type="entry name" value="SOLUBLE LYTIC MUREIN TRANSGLYCOSYLASE-RELATED"/>
    <property type="match status" value="1"/>
</dbReference>
<evidence type="ECO:0000313" key="6">
    <source>
        <dbReference type="EMBL" id="ANU07690.1"/>
    </source>
</evidence>
<evidence type="ECO:0000256" key="1">
    <source>
        <dbReference type="ARBA" id="ARBA00007734"/>
    </source>
</evidence>
<dbReference type="Gene3D" id="1.10.530.10">
    <property type="match status" value="1"/>
</dbReference>
<dbReference type="STRING" id="645517.A6F65_01384"/>
<comment type="similarity">
    <text evidence="1">Belongs to the transglycosylase Slt family.</text>
</comment>
<keyword evidence="6" id="KW-0456">Lyase</keyword>
<dbReference type="InterPro" id="IPR008258">
    <property type="entry name" value="Transglycosylase_SLT_dom_1"/>
</dbReference>
<sequence>MSSMVRTTLAFAVSALLLSSASPALAQSGAPQGYDAGDYDQARANMVARAPGRMAPAIAQWEQLTAGGQYTFDAYANFLLAYPGFPLESSLRVKAESRLDEEYVPAGRLVQYFDRFPPLTNNGRAQYAIALAQVRPDAAMAMAREAWRGGKMSETAEANIASRYGNAFTQADNDARMDALLWQREPDAAARQLYRTTPAAQPRFAARLAILQGGDGAIADGGALMDPGYLWNRSRELRLEGRPSQAVSMHANRAPLAALPFDETAWVEEVLAVAKIAGARDSVTIAGKVDDAFPAGTDISAKPYKLRDDYTTLMWLGGTNALWQLGDGRAAAPLFYRYGAAARTPQTRSKGFFWAGEASARGGDRESANRYWEMAAQYPDRFYGMMSLNRLGRAVPMPPPVPQVSPTPEERAAFQSDPLTAATVEVSRTAPWRTGIRFYREIANRADTPGEHMLVAELARDIGRRDLAVNMHDAAAADGHQDFVRLGFPVLNTPPGTDWTLVHAITRQESQFAQNAISHAGARGLMQLMPATAREEAGKAGMAYMTSSLIDDPRYNIRLGSNHIQRLLAYYDGSYPLAIAAYNAGPGNVNKWLRRNGDPRTGSISWEAWIEQIPFFETKNYVQRVLENAVVYELLYPDRATYGRSRTLQELMR</sequence>
<feature type="domain" description="Transglycosylase SLT" evidence="5">
    <location>
        <begin position="496"/>
        <end position="599"/>
    </location>
</feature>